<dbReference type="STRING" id="2082308.A0A2K1QPP5"/>
<protein>
    <recommendedName>
        <fullName evidence="2">NADP-dependent oxidoreductase domain-containing protein</fullName>
    </recommendedName>
</protein>
<sequence length="310" mass="34829">MPKVIVGLMGSAPHIQSASISEASGVARFLETCARHNVRELDTAAAYVRSEILLGENDACKRFAVSTKAPAFSPKSLTYDNIIARCHRSLSELKTDKVDIYYLHGPDHETPLEQQCDAIGKLYSEGKFERFGVSNISPDSVRTIYDHCKAKGYCLPKVYQGAYNPIQRPPETELFPLLRELNMNFYAYSPLAGGLFAKPLEQIMDPQSDDRYKVFPVFQRYLTDESVDGLKTLHKLCAEEDIGLLEATMRWFRHHSALGEEDGFIIGASKIEQLDGTLETAEKGRLPESLVSAYETLWEQTKSKAAAWYF</sequence>
<gene>
    <name evidence="3" type="ORF">CAC42_4945</name>
</gene>
<dbReference type="PANTHER" id="PTHR43364:SF4">
    <property type="entry name" value="NAD(P)-LINKED OXIDOREDUCTASE SUPERFAMILY PROTEIN"/>
    <property type="match status" value="1"/>
</dbReference>
<dbReference type="SUPFAM" id="SSF51430">
    <property type="entry name" value="NAD(P)-linked oxidoreductase"/>
    <property type="match status" value="1"/>
</dbReference>
<evidence type="ECO:0000313" key="4">
    <source>
        <dbReference type="Proteomes" id="UP000243797"/>
    </source>
</evidence>
<dbReference type="InParanoid" id="A0A2K1QPP5"/>
<accession>A0A2K1QPP5</accession>
<dbReference type="Gene3D" id="3.20.20.100">
    <property type="entry name" value="NADP-dependent oxidoreductase domain"/>
    <property type="match status" value="1"/>
</dbReference>
<dbReference type="EMBL" id="NKHZ01000055">
    <property type="protein sequence ID" value="PNS16981.1"/>
    <property type="molecule type" value="Genomic_DNA"/>
</dbReference>
<dbReference type="InterPro" id="IPR036812">
    <property type="entry name" value="NAD(P)_OxRdtase_dom_sf"/>
</dbReference>
<evidence type="ECO:0000259" key="2">
    <source>
        <dbReference type="Pfam" id="PF00248"/>
    </source>
</evidence>
<dbReference type="GO" id="GO:0016491">
    <property type="term" value="F:oxidoreductase activity"/>
    <property type="evidence" value="ECO:0007669"/>
    <property type="project" value="UniProtKB-KW"/>
</dbReference>
<reference evidence="3 4" key="1">
    <citation type="submission" date="2017-06" db="EMBL/GenBank/DDBJ databases">
        <title>Draft genome sequence of a variant of Elsinoe murrayae.</title>
        <authorList>
            <person name="Cheng Q."/>
        </authorList>
    </citation>
    <scope>NUCLEOTIDE SEQUENCE [LARGE SCALE GENOMIC DNA]</scope>
    <source>
        <strain evidence="3 4">CQ-2017a</strain>
    </source>
</reference>
<dbReference type="AlphaFoldDB" id="A0A2K1QPP5"/>
<evidence type="ECO:0000256" key="1">
    <source>
        <dbReference type="ARBA" id="ARBA00023002"/>
    </source>
</evidence>
<name>A0A2K1QPP5_9PEZI</name>
<organism evidence="3 4">
    <name type="scientific">Sphaceloma murrayae</name>
    <dbReference type="NCBI Taxonomy" id="2082308"/>
    <lineage>
        <taxon>Eukaryota</taxon>
        <taxon>Fungi</taxon>
        <taxon>Dikarya</taxon>
        <taxon>Ascomycota</taxon>
        <taxon>Pezizomycotina</taxon>
        <taxon>Dothideomycetes</taxon>
        <taxon>Dothideomycetidae</taxon>
        <taxon>Myriangiales</taxon>
        <taxon>Elsinoaceae</taxon>
        <taxon>Sphaceloma</taxon>
    </lineage>
</organism>
<dbReference type="Pfam" id="PF00248">
    <property type="entry name" value="Aldo_ket_red"/>
    <property type="match status" value="1"/>
</dbReference>
<dbReference type="PANTHER" id="PTHR43364">
    <property type="entry name" value="NADH-SPECIFIC METHYLGLYOXAL REDUCTASE-RELATED"/>
    <property type="match status" value="1"/>
</dbReference>
<feature type="domain" description="NADP-dependent oxidoreductase" evidence="2">
    <location>
        <begin position="23"/>
        <end position="297"/>
    </location>
</feature>
<comment type="caution">
    <text evidence="3">The sequence shown here is derived from an EMBL/GenBank/DDBJ whole genome shotgun (WGS) entry which is preliminary data.</text>
</comment>
<keyword evidence="4" id="KW-1185">Reference proteome</keyword>
<dbReference type="InterPro" id="IPR023210">
    <property type="entry name" value="NADP_OxRdtase_dom"/>
</dbReference>
<dbReference type="Proteomes" id="UP000243797">
    <property type="component" value="Unassembled WGS sequence"/>
</dbReference>
<dbReference type="CDD" id="cd19075">
    <property type="entry name" value="AKR_AKR7A1-5"/>
    <property type="match status" value="1"/>
</dbReference>
<dbReference type="OrthoDB" id="2310150at2759"/>
<proteinExistence type="predicted"/>
<keyword evidence="1" id="KW-0560">Oxidoreductase</keyword>
<evidence type="ECO:0000313" key="3">
    <source>
        <dbReference type="EMBL" id="PNS16981.1"/>
    </source>
</evidence>
<dbReference type="InterPro" id="IPR050523">
    <property type="entry name" value="AKR_Detox_Biosynth"/>
</dbReference>